<name>A0ABM8LKR4_9BURK</name>
<organism evidence="2 3">
    <name type="scientific">Achromobacter mucicolens</name>
    <dbReference type="NCBI Taxonomy" id="1389922"/>
    <lineage>
        <taxon>Bacteria</taxon>
        <taxon>Pseudomonadati</taxon>
        <taxon>Pseudomonadota</taxon>
        <taxon>Betaproteobacteria</taxon>
        <taxon>Burkholderiales</taxon>
        <taxon>Alcaligenaceae</taxon>
        <taxon>Achromobacter</taxon>
    </lineage>
</organism>
<evidence type="ECO:0000313" key="2">
    <source>
        <dbReference type="EMBL" id="CAB3917329.1"/>
    </source>
</evidence>
<gene>
    <name evidence="2" type="ORF">LMG3415_05311</name>
</gene>
<reference evidence="2 3" key="1">
    <citation type="submission" date="2020-04" db="EMBL/GenBank/DDBJ databases">
        <authorList>
            <person name="De Canck E."/>
        </authorList>
    </citation>
    <scope>NUCLEOTIDE SEQUENCE [LARGE SCALE GENOMIC DNA]</scope>
    <source>
        <strain evidence="2 3">LMG 3415</strain>
    </source>
</reference>
<protein>
    <submittedName>
        <fullName evidence="2">Uncharacterized protein</fullName>
    </submittedName>
</protein>
<dbReference type="EMBL" id="CADIKR010000009">
    <property type="protein sequence ID" value="CAB3917329.1"/>
    <property type="molecule type" value="Genomic_DNA"/>
</dbReference>
<dbReference type="Proteomes" id="UP000507140">
    <property type="component" value="Unassembled WGS sequence"/>
</dbReference>
<keyword evidence="3" id="KW-1185">Reference proteome</keyword>
<feature type="region of interest" description="Disordered" evidence="1">
    <location>
        <begin position="37"/>
        <end position="58"/>
    </location>
</feature>
<proteinExistence type="predicted"/>
<comment type="caution">
    <text evidence="2">The sequence shown here is derived from an EMBL/GenBank/DDBJ whole genome shotgun (WGS) entry which is preliminary data.</text>
</comment>
<evidence type="ECO:0000256" key="1">
    <source>
        <dbReference type="SAM" id="MobiDB-lite"/>
    </source>
</evidence>
<dbReference type="RefSeq" id="WP_180100493.1">
    <property type="nucleotide sequence ID" value="NZ_CADIKR010000009.1"/>
</dbReference>
<sequence length="58" mass="6362">MRNAPPVTFGARLAGHQFTKEDLSWIFDIPLEMLDDAPPQTAVPDESEGKVQIGPLDV</sequence>
<evidence type="ECO:0000313" key="3">
    <source>
        <dbReference type="Proteomes" id="UP000507140"/>
    </source>
</evidence>
<accession>A0ABM8LKR4</accession>